<dbReference type="Proteomes" id="UP000596063">
    <property type="component" value="Chromosome"/>
</dbReference>
<evidence type="ECO:0000313" key="3">
    <source>
        <dbReference type="EMBL" id="QQD17071.1"/>
    </source>
</evidence>
<accession>A0A7T4QYK0</accession>
<reference evidence="3 4" key="1">
    <citation type="submission" date="2020-12" db="EMBL/GenBank/DDBJ databases">
        <authorList>
            <person name="Shan Y."/>
        </authorList>
    </citation>
    <scope>NUCLEOTIDE SEQUENCE [LARGE SCALE GENOMIC DNA]</scope>
    <source>
        <strain evidence="4">csc3.9</strain>
    </source>
</reference>
<name>A0A7T4QYK0_9GAMM</name>
<evidence type="ECO:0000259" key="2">
    <source>
        <dbReference type="Pfam" id="PF00817"/>
    </source>
</evidence>
<dbReference type="Pfam" id="PF00817">
    <property type="entry name" value="IMS"/>
    <property type="match status" value="1"/>
</dbReference>
<dbReference type="PANTHER" id="PTHR35369">
    <property type="entry name" value="BLR3025 PROTEIN-RELATED"/>
    <property type="match status" value="1"/>
</dbReference>
<dbReference type="InterPro" id="IPR043502">
    <property type="entry name" value="DNA/RNA_pol_sf"/>
</dbReference>
<dbReference type="GO" id="GO:0006281">
    <property type="term" value="P:DNA repair"/>
    <property type="evidence" value="ECO:0007669"/>
    <property type="project" value="InterPro"/>
</dbReference>
<sequence>MLWLCLRLPRLPLECLPPGPENTALAVIEDDGVMMANPLAAQSGVAPGQSIQTARSLCGQLHCLQRDPALEQAQLRRIALWAYRFSGTVNIAAPDAVVMELASSLRLFRNLARLYRRLIRAFRQRQLTVYSAVADTPLAAEWLSLSNPSLKNLVNAEGELQRPALAQALAALPVARLPFAPATQEMLHNLGLTTLGQLQALPLASLNQRLGPELGRDLQRLRGDLPDPREPFLPAETFSAQRHFEGGLNSTEQLRFPVASLLDELKLYLQCRQCLNRDLHWQFDFLDGGRDALTLELSHRHFNKADVLELTMLRLESLVLPGPVETLTLSCEHFFALQAPPRGLFDSAATRQQDRLPALLDKLRLRLSAEAVAQYLPVDAHLPELGWQSAAASPGALLQTLAPSNASSSQQSLRPGWLVHPPQAITQRGGQLYWRGALQLLQGPERLDSHWWQQRQARDYYIARHDDGRLCWLYRDGLTRAWYLHGFFA</sequence>
<dbReference type="AlphaFoldDB" id="A0A7T4QYK0"/>
<dbReference type="Gene3D" id="1.10.150.20">
    <property type="entry name" value="5' to 3' exonuclease, C-terminal subdomain"/>
    <property type="match status" value="1"/>
</dbReference>
<organism evidence="3 4">
    <name type="scientific">Spongiibacter nanhainus</name>
    <dbReference type="NCBI Taxonomy" id="2794344"/>
    <lineage>
        <taxon>Bacteria</taxon>
        <taxon>Pseudomonadati</taxon>
        <taxon>Pseudomonadota</taxon>
        <taxon>Gammaproteobacteria</taxon>
        <taxon>Cellvibrionales</taxon>
        <taxon>Spongiibacteraceae</taxon>
        <taxon>Spongiibacter</taxon>
    </lineage>
</organism>
<dbReference type="InterPro" id="IPR050356">
    <property type="entry name" value="SulA_CellDiv_inhibitor"/>
</dbReference>
<evidence type="ECO:0000256" key="1">
    <source>
        <dbReference type="ARBA" id="ARBA00022763"/>
    </source>
</evidence>
<gene>
    <name evidence="3" type="ORF">I6N98_11900</name>
</gene>
<dbReference type="InterPro" id="IPR001126">
    <property type="entry name" value="UmuC"/>
</dbReference>
<dbReference type="RefSeq" id="WP_198568573.1">
    <property type="nucleotide sequence ID" value="NZ_CP066167.1"/>
</dbReference>
<keyword evidence="1" id="KW-0227">DNA damage</keyword>
<proteinExistence type="predicted"/>
<feature type="domain" description="UmuC" evidence="2">
    <location>
        <begin position="22"/>
        <end position="141"/>
    </location>
</feature>
<dbReference type="KEGG" id="snan:I6N98_11900"/>
<dbReference type="EMBL" id="CP066167">
    <property type="protein sequence ID" value="QQD17071.1"/>
    <property type="molecule type" value="Genomic_DNA"/>
</dbReference>
<evidence type="ECO:0000313" key="4">
    <source>
        <dbReference type="Proteomes" id="UP000596063"/>
    </source>
</evidence>
<dbReference type="CDD" id="cd03468">
    <property type="entry name" value="PolY_like"/>
    <property type="match status" value="1"/>
</dbReference>
<protein>
    <submittedName>
        <fullName evidence="3">DNA polymerase Y family protein</fullName>
    </submittedName>
</protein>
<dbReference type="PANTHER" id="PTHR35369:SF2">
    <property type="entry name" value="BLR3025 PROTEIN"/>
    <property type="match status" value="1"/>
</dbReference>
<keyword evidence="4" id="KW-1185">Reference proteome</keyword>
<dbReference type="SUPFAM" id="SSF56672">
    <property type="entry name" value="DNA/RNA polymerases"/>
    <property type="match status" value="1"/>
</dbReference>